<evidence type="ECO:0000256" key="1">
    <source>
        <dbReference type="SAM" id="MobiDB-lite"/>
    </source>
</evidence>
<dbReference type="Proteomes" id="UP000619293">
    <property type="component" value="Unassembled WGS sequence"/>
</dbReference>
<dbReference type="EMBL" id="BONG01000100">
    <property type="protein sequence ID" value="GIF94491.1"/>
    <property type="molecule type" value="Genomic_DNA"/>
</dbReference>
<protein>
    <recommendedName>
        <fullName evidence="2">DUF7455 domain-containing protein</fullName>
    </recommendedName>
</protein>
<reference evidence="3 4" key="1">
    <citation type="submission" date="2021-01" db="EMBL/GenBank/DDBJ databases">
        <title>Whole genome shotgun sequence of Catellatospora chokoriensis NBRC 107358.</title>
        <authorList>
            <person name="Komaki H."/>
            <person name="Tamura T."/>
        </authorList>
    </citation>
    <scope>NUCLEOTIDE SEQUENCE [LARGE SCALE GENOMIC DNA]</scope>
    <source>
        <strain evidence="3 4">NBRC 107358</strain>
    </source>
</reference>
<dbReference type="Pfam" id="PF24254">
    <property type="entry name" value="DUF7455"/>
    <property type="match status" value="1"/>
</dbReference>
<dbReference type="InterPro" id="IPR055878">
    <property type="entry name" value="DUF7455"/>
</dbReference>
<comment type="caution">
    <text evidence="3">The sequence shown here is derived from an EMBL/GenBank/DDBJ whole genome shotgun (WGS) entry which is preliminary data.</text>
</comment>
<feature type="compositionally biased region" description="Gly residues" evidence="1">
    <location>
        <begin position="9"/>
        <end position="18"/>
    </location>
</feature>
<gene>
    <name evidence="3" type="ORF">Cch02nite_79350</name>
</gene>
<proteinExistence type="predicted"/>
<evidence type="ECO:0000259" key="2">
    <source>
        <dbReference type="Pfam" id="PF24254"/>
    </source>
</evidence>
<accession>A0A8J3K0J0</accession>
<keyword evidence="4" id="KW-1185">Reference proteome</keyword>
<organism evidence="3 4">
    <name type="scientific">Catellatospora chokoriensis</name>
    <dbReference type="NCBI Taxonomy" id="310353"/>
    <lineage>
        <taxon>Bacteria</taxon>
        <taxon>Bacillati</taxon>
        <taxon>Actinomycetota</taxon>
        <taxon>Actinomycetes</taxon>
        <taxon>Micromonosporales</taxon>
        <taxon>Micromonosporaceae</taxon>
        <taxon>Catellatospora</taxon>
    </lineage>
</organism>
<sequence>MGNELNDNGGFGAAGLGGSTMDISIGDDQRRKAMTQTLTPPPETVAAPAADERCDRCNAAGKLRVKLAGGGELVFCGHHANKYADDLVKIAVEVAADPEFTWRGADMMAK</sequence>
<evidence type="ECO:0000313" key="3">
    <source>
        <dbReference type="EMBL" id="GIF94491.1"/>
    </source>
</evidence>
<feature type="region of interest" description="Disordered" evidence="1">
    <location>
        <begin position="1"/>
        <end position="31"/>
    </location>
</feature>
<evidence type="ECO:0000313" key="4">
    <source>
        <dbReference type="Proteomes" id="UP000619293"/>
    </source>
</evidence>
<name>A0A8J3K0J0_9ACTN</name>
<feature type="domain" description="DUF7455" evidence="2">
    <location>
        <begin position="50"/>
        <end position="98"/>
    </location>
</feature>
<dbReference type="AlphaFoldDB" id="A0A8J3K0J0"/>